<dbReference type="GO" id="GO:0005737">
    <property type="term" value="C:cytoplasm"/>
    <property type="evidence" value="ECO:0007669"/>
    <property type="project" value="UniProtKB-SubCell"/>
</dbReference>
<dbReference type="InterPro" id="IPR004619">
    <property type="entry name" value="Type_III_PanK"/>
</dbReference>
<dbReference type="GO" id="GO:0015937">
    <property type="term" value="P:coenzyme A biosynthetic process"/>
    <property type="evidence" value="ECO:0007669"/>
    <property type="project" value="UniProtKB-UniRule"/>
</dbReference>
<feature type="binding site" evidence="16">
    <location>
        <position position="122"/>
    </location>
    <ligand>
        <name>ATP</name>
        <dbReference type="ChEBI" id="CHEBI:30616"/>
    </ligand>
</feature>
<evidence type="ECO:0000256" key="12">
    <source>
        <dbReference type="ARBA" id="ARBA00022958"/>
    </source>
</evidence>
<evidence type="ECO:0000256" key="14">
    <source>
        <dbReference type="ARBA" id="ARBA00038036"/>
    </source>
</evidence>
<evidence type="ECO:0000256" key="5">
    <source>
        <dbReference type="ARBA" id="ARBA00011738"/>
    </source>
</evidence>
<keyword evidence="8 16" id="KW-0808">Transferase</keyword>
<evidence type="ECO:0000256" key="6">
    <source>
        <dbReference type="ARBA" id="ARBA00012102"/>
    </source>
</evidence>
<keyword evidence="12 16" id="KW-0630">Potassium</keyword>
<dbReference type="EMBL" id="JAOTIF010000002">
    <property type="protein sequence ID" value="MCU7548413.1"/>
    <property type="molecule type" value="Genomic_DNA"/>
</dbReference>
<dbReference type="HAMAP" id="MF_01274">
    <property type="entry name" value="Pantothen_kinase_3"/>
    <property type="match status" value="1"/>
</dbReference>
<feature type="binding site" evidence="16">
    <location>
        <begin position="96"/>
        <end position="99"/>
    </location>
    <ligand>
        <name>substrate</name>
    </ligand>
</feature>
<evidence type="ECO:0000256" key="16">
    <source>
        <dbReference type="HAMAP-Rule" id="MF_01274"/>
    </source>
</evidence>
<name>A0A9X2XNC2_9BACT</name>
<keyword evidence="11 16" id="KW-0067">ATP-binding</keyword>
<comment type="caution">
    <text evidence="17">The sequence shown here is derived from an EMBL/GenBank/DDBJ whole genome shotgun (WGS) entry which is preliminary data.</text>
</comment>
<organism evidence="17 18">
    <name type="scientific">Paraflavisolibacter caeni</name>
    <dbReference type="NCBI Taxonomy" id="2982496"/>
    <lineage>
        <taxon>Bacteria</taxon>
        <taxon>Pseudomonadati</taxon>
        <taxon>Bacteroidota</taxon>
        <taxon>Chitinophagia</taxon>
        <taxon>Chitinophagales</taxon>
        <taxon>Chitinophagaceae</taxon>
        <taxon>Paraflavisolibacter</taxon>
    </lineage>
</organism>
<comment type="function">
    <text evidence="16">Catalyzes the phosphorylation of pantothenate (Pan), the first step in CoA biosynthesis.</text>
</comment>
<comment type="pathway">
    <text evidence="4 16">Cofactor biosynthesis; coenzyme A biosynthesis; CoA from (R)-pantothenate: step 1/5.</text>
</comment>
<evidence type="ECO:0000256" key="7">
    <source>
        <dbReference type="ARBA" id="ARBA00022490"/>
    </source>
</evidence>
<comment type="caution">
    <text evidence="16">Lacks conserved residue(s) required for the propagation of feature annotation.</text>
</comment>
<keyword evidence="7 16" id="KW-0963">Cytoplasm</keyword>
<comment type="catalytic activity">
    <reaction evidence="1 16">
        <text>(R)-pantothenate + ATP = (R)-4'-phosphopantothenate + ADP + H(+)</text>
        <dbReference type="Rhea" id="RHEA:16373"/>
        <dbReference type="ChEBI" id="CHEBI:10986"/>
        <dbReference type="ChEBI" id="CHEBI:15378"/>
        <dbReference type="ChEBI" id="CHEBI:29032"/>
        <dbReference type="ChEBI" id="CHEBI:30616"/>
        <dbReference type="ChEBI" id="CHEBI:456216"/>
        <dbReference type="EC" id="2.7.1.33"/>
    </reaction>
</comment>
<dbReference type="EC" id="2.7.1.33" evidence="6 16"/>
<reference evidence="17" key="1">
    <citation type="submission" date="2022-09" db="EMBL/GenBank/DDBJ databases">
        <authorList>
            <person name="Yuan C."/>
            <person name="Ke Z."/>
        </authorList>
    </citation>
    <scope>NUCLEOTIDE SEQUENCE</scope>
    <source>
        <strain evidence="17">LB-8</strain>
    </source>
</reference>
<feature type="binding site" evidence="16">
    <location>
        <begin position="10"/>
        <end position="17"/>
    </location>
    <ligand>
        <name>ATP</name>
        <dbReference type="ChEBI" id="CHEBI:30616"/>
    </ligand>
</feature>
<proteinExistence type="inferred from homology"/>
<dbReference type="RefSeq" id="WP_279295860.1">
    <property type="nucleotide sequence ID" value="NZ_JAOTIF010000002.1"/>
</dbReference>
<gene>
    <name evidence="16" type="primary">coaX</name>
    <name evidence="17" type="ORF">OCK74_04765</name>
</gene>
<comment type="cofactor">
    <cofactor evidence="16">
        <name>NH4(+)</name>
        <dbReference type="ChEBI" id="CHEBI:28938"/>
    </cofactor>
    <cofactor evidence="16">
        <name>K(+)</name>
        <dbReference type="ChEBI" id="CHEBI:29103"/>
    </cofactor>
    <text evidence="16">A monovalent cation. Ammonium or potassium.</text>
</comment>
<keyword evidence="18" id="KW-1185">Reference proteome</keyword>
<keyword evidence="10 16" id="KW-0418">Kinase</keyword>
<evidence type="ECO:0000256" key="2">
    <source>
        <dbReference type="ARBA" id="ARBA00001958"/>
    </source>
</evidence>
<evidence type="ECO:0000313" key="18">
    <source>
        <dbReference type="Proteomes" id="UP001155483"/>
    </source>
</evidence>
<reference evidence="17" key="2">
    <citation type="submission" date="2023-04" db="EMBL/GenBank/DDBJ databases">
        <title>Paracnuella aquatica gen. nov., sp. nov., a member of the family Chitinophagaceae isolated from a hot spring.</title>
        <authorList>
            <person name="Wang C."/>
        </authorList>
    </citation>
    <scope>NUCLEOTIDE SEQUENCE</scope>
    <source>
        <strain evidence="17">LB-8</strain>
    </source>
</reference>
<dbReference type="CDD" id="cd24015">
    <property type="entry name" value="ASKHA_NBD_PanK-III"/>
    <property type="match status" value="1"/>
</dbReference>
<comment type="cofactor">
    <cofactor evidence="2">
        <name>K(+)</name>
        <dbReference type="ChEBI" id="CHEBI:29103"/>
    </cofactor>
</comment>
<dbReference type="SUPFAM" id="SSF53067">
    <property type="entry name" value="Actin-like ATPase domain"/>
    <property type="match status" value="2"/>
</dbReference>
<dbReference type="Pfam" id="PF03309">
    <property type="entry name" value="Pan_kinase"/>
    <property type="match status" value="1"/>
</dbReference>
<evidence type="ECO:0000256" key="11">
    <source>
        <dbReference type="ARBA" id="ARBA00022840"/>
    </source>
</evidence>
<evidence type="ECO:0000313" key="17">
    <source>
        <dbReference type="EMBL" id="MCU7548413.1"/>
    </source>
</evidence>
<evidence type="ECO:0000256" key="1">
    <source>
        <dbReference type="ARBA" id="ARBA00001206"/>
    </source>
</evidence>
<dbReference type="GO" id="GO:0004594">
    <property type="term" value="F:pantothenate kinase activity"/>
    <property type="evidence" value="ECO:0007669"/>
    <property type="project" value="UniProtKB-UniRule"/>
</dbReference>
<dbReference type="AlphaFoldDB" id="A0A9X2XNC2"/>
<dbReference type="PANTHER" id="PTHR34265:SF1">
    <property type="entry name" value="TYPE III PANTOTHENATE KINASE"/>
    <property type="match status" value="1"/>
</dbReference>
<feature type="binding site" evidence="16">
    <location>
        <position position="174"/>
    </location>
    <ligand>
        <name>substrate</name>
    </ligand>
</feature>
<dbReference type="NCBIfam" id="TIGR00671">
    <property type="entry name" value="baf"/>
    <property type="match status" value="1"/>
</dbReference>
<comment type="subcellular location">
    <subcellularLocation>
        <location evidence="3 16">Cytoplasm</location>
    </subcellularLocation>
</comment>
<evidence type="ECO:0000256" key="4">
    <source>
        <dbReference type="ARBA" id="ARBA00005225"/>
    </source>
</evidence>
<comment type="similarity">
    <text evidence="14 16">Belongs to the type III pantothenate kinase family.</text>
</comment>
<feature type="active site" description="Proton acceptor" evidence="16">
    <location>
        <position position="98"/>
    </location>
</feature>
<dbReference type="PANTHER" id="PTHR34265">
    <property type="entry name" value="TYPE III PANTOTHENATE KINASE"/>
    <property type="match status" value="1"/>
</dbReference>
<evidence type="ECO:0000256" key="15">
    <source>
        <dbReference type="ARBA" id="ARBA00040883"/>
    </source>
</evidence>
<dbReference type="InterPro" id="IPR043129">
    <property type="entry name" value="ATPase_NBD"/>
</dbReference>
<comment type="subunit">
    <text evidence="5 16">Homodimer.</text>
</comment>
<evidence type="ECO:0000256" key="8">
    <source>
        <dbReference type="ARBA" id="ARBA00022679"/>
    </source>
</evidence>
<evidence type="ECO:0000256" key="10">
    <source>
        <dbReference type="ARBA" id="ARBA00022777"/>
    </source>
</evidence>
<sequence>MSQDSTLCLDFGNTRQKGALVNGGDVQEVFYFNEDPVSQLQAILEQHKPKASILSSVIHHDPAVESLLQSKTRFHLLNKDSVLPFRVATNKPETIGADRLALLASAVHLFPNRNTLIIGLGSCITYNFINKFGLFLGGSISPGMEMRFKAMHQFTAKLPLVKGDWNVPLVGYDTATNLQSGVVYGMAKEIDGVIDEYRSRYTNFNVLLTGGDIAFFEPHLKNKIFASFDLIFKGLYAISQVNNV</sequence>
<dbReference type="Gene3D" id="3.30.420.40">
    <property type="match status" value="1"/>
</dbReference>
<protein>
    <recommendedName>
        <fullName evidence="15 16">Type III pantothenate kinase</fullName>
        <ecNumber evidence="6 16">2.7.1.33</ecNumber>
    </recommendedName>
    <alternativeName>
        <fullName evidence="16">PanK-III</fullName>
    </alternativeName>
    <alternativeName>
        <fullName evidence="16">Pantothenic acid kinase</fullName>
    </alternativeName>
</protein>
<dbReference type="Proteomes" id="UP001155483">
    <property type="component" value="Unassembled WGS sequence"/>
</dbReference>
<keyword evidence="9 16" id="KW-0547">Nucleotide-binding</keyword>
<evidence type="ECO:0000256" key="9">
    <source>
        <dbReference type="ARBA" id="ARBA00022741"/>
    </source>
</evidence>
<evidence type="ECO:0000256" key="3">
    <source>
        <dbReference type="ARBA" id="ARBA00004496"/>
    </source>
</evidence>
<dbReference type="GO" id="GO:0005524">
    <property type="term" value="F:ATP binding"/>
    <property type="evidence" value="ECO:0007669"/>
    <property type="project" value="UniProtKB-UniRule"/>
</dbReference>
<evidence type="ECO:0000256" key="13">
    <source>
        <dbReference type="ARBA" id="ARBA00022993"/>
    </source>
</evidence>
<keyword evidence="13 16" id="KW-0173">Coenzyme A biosynthesis</keyword>
<accession>A0A9X2XNC2</accession>